<evidence type="ECO:0000313" key="2">
    <source>
        <dbReference type="Proteomes" id="UP000195897"/>
    </source>
</evidence>
<dbReference type="InterPro" id="IPR025957">
    <property type="entry name" value="Cys_rich_KTR"/>
</dbReference>
<dbReference type="Pfam" id="PF14205">
    <property type="entry name" value="Cys_rich_KTR"/>
    <property type="match status" value="1"/>
</dbReference>
<protein>
    <recommendedName>
        <fullName evidence="3">Conjugal transfer protein</fullName>
    </recommendedName>
</protein>
<reference evidence="2" key="1">
    <citation type="submission" date="2017-04" db="EMBL/GenBank/DDBJ databases">
        <title>Function of individual gut microbiota members based on whole genome sequencing of pure cultures obtained from chicken caecum.</title>
        <authorList>
            <person name="Medvecky M."/>
            <person name="Cejkova D."/>
            <person name="Polansky O."/>
            <person name="Karasova D."/>
            <person name="Kubasova T."/>
            <person name="Cizek A."/>
            <person name="Rychlik I."/>
        </authorList>
    </citation>
    <scope>NUCLEOTIDE SEQUENCE [LARGE SCALE GENOMIC DNA]</scope>
    <source>
        <strain evidence="2">An180</strain>
    </source>
</reference>
<name>A0A1Y4L2Q8_9FIRM</name>
<organism evidence="1 2">
    <name type="scientific">Butyricicoccus pullicaecorum</name>
    <dbReference type="NCBI Taxonomy" id="501571"/>
    <lineage>
        <taxon>Bacteria</taxon>
        <taxon>Bacillati</taxon>
        <taxon>Bacillota</taxon>
        <taxon>Clostridia</taxon>
        <taxon>Eubacteriales</taxon>
        <taxon>Butyricicoccaceae</taxon>
        <taxon>Butyricicoccus</taxon>
    </lineage>
</organism>
<dbReference type="EMBL" id="NFKK01000025">
    <property type="protein sequence ID" value="OUP51067.1"/>
    <property type="molecule type" value="Genomic_DNA"/>
</dbReference>
<dbReference type="Proteomes" id="UP000195897">
    <property type="component" value="Unassembled WGS sequence"/>
</dbReference>
<accession>A0A1Y4L2Q8</accession>
<sequence length="75" mass="8740">MRARALYEEGESVYNRDKRIRTDENGKVWICCPKCGKKFMPVRPGTRLIEFPLLCRQCKQESVIDYDGVSLSQRA</sequence>
<evidence type="ECO:0000313" key="1">
    <source>
        <dbReference type="EMBL" id="OUP51067.1"/>
    </source>
</evidence>
<gene>
    <name evidence="1" type="ORF">B5F17_13500</name>
</gene>
<proteinExistence type="predicted"/>
<dbReference type="AlphaFoldDB" id="A0A1Y4L2Q8"/>
<evidence type="ECO:0008006" key="3">
    <source>
        <dbReference type="Google" id="ProtNLM"/>
    </source>
</evidence>
<comment type="caution">
    <text evidence="1">The sequence shown here is derived from an EMBL/GenBank/DDBJ whole genome shotgun (WGS) entry which is preliminary data.</text>
</comment>